<evidence type="ECO:0000313" key="2">
    <source>
        <dbReference type="Proteomes" id="UP000636800"/>
    </source>
</evidence>
<dbReference type="AlphaFoldDB" id="A0A835RND0"/>
<keyword evidence="2" id="KW-1185">Reference proteome</keyword>
<dbReference type="Proteomes" id="UP000636800">
    <property type="component" value="Chromosome 2"/>
</dbReference>
<dbReference type="OrthoDB" id="10265389at2759"/>
<dbReference type="Gene3D" id="3.40.50.1820">
    <property type="entry name" value="alpha/beta hydrolase"/>
    <property type="match status" value="1"/>
</dbReference>
<dbReference type="EMBL" id="JADCNL010000002">
    <property type="protein sequence ID" value="KAG0491956.1"/>
    <property type="molecule type" value="Genomic_DNA"/>
</dbReference>
<proteinExistence type="predicted"/>
<name>A0A835RND0_VANPL</name>
<organism evidence="1 2">
    <name type="scientific">Vanilla planifolia</name>
    <name type="common">Vanilla</name>
    <dbReference type="NCBI Taxonomy" id="51239"/>
    <lineage>
        <taxon>Eukaryota</taxon>
        <taxon>Viridiplantae</taxon>
        <taxon>Streptophyta</taxon>
        <taxon>Embryophyta</taxon>
        <taxon>Tracheophyta</taxon>
        <taxon>Spermatophyta</taxon>
        <taxon>Magnoliopsida</taxon>
        <taxon>Liliopsida</taxon>
        <taxon>Asparagales</taxon>
        <taxon>Orchidaceae</taxon>
        <taxon>Vanilloideae</taxon>
        <taxon>Vanilleae</taxon>
        <taxon>Vanilla</taxon>
    </lineage>
</organism>
<reference evidence="1 2" key="1">
    <citation type="journal article" date="2020" name="Nat. Food">
        <title>A phased Vanilla planifolia genome enables genetic improvement of flavour and production.</title>
        <authorList>
            <person name="Hasing T."/>
            <person name="Tang H."/>
            <person name="Brym M."/>
            <person name="Khazi F."/>
            <person name="Huang T."/>
            <person name="Chambers A.H."/>
        </authorList>
    </citation>
    <scope>NUCLEOTIDE SEQUENCE [LARGE SCALE GENOMIC DNA]</scope>
    <source>
        <tissue evidence="1">Leaf</tissue>
    </source>
</reference>
<dbReference type="SUPFAM" id="SSF53474">
    <property type="entry name" value="alpha/beta-Hydrolases"/>
    <property type="match status" value="1"/>
</dbReference>
<dbReference type="PANTHER" id="PTHR47832">
    <property type="entry name" value="DNA PHOTOLYASE"/>
    <property type="match status" value="1"/>
</dbReference>
<dbReference type="PANTHER" id="PTHR47832:SF1">
    <property type="entry name" value="DNA PHOTOLYASE"/>
    <property type="match status" value="1"/>
</dbReference>
<accession>A0A835RND0</accession>
<sequence length="59" mass="6960">MRDPLTNSKERLYTIREHCNFATIEELDAGHCPHDECPEEVNRLFSEWIRTAERSNLQG</sequence>
<protein>
    <submittedName>
        <fullName evidence="1">Uncharacterized protein</fullName>
    </submittedName>
</protein>
<dbReference type="InterPro" id="IPR029058">
    <property type="entry name" value="AB_hydrolase_fold"/>
</dbReference>
<comment type="caution">
    <text evidence="1">The sequence shown here is derived from an EMBL/GenBank/DDBJ whole genome shotgun (WGS) entry which is preliminary data.</text>
</comment>
<gene>
    <name evidence="1" type="ORF">HPP92_005354</name>
</gene>
<evidence type="ECO:0000313" key="1">
    <source>
        <dbReference type="EMBL" id="KAG0491956.1"/>
    </source>
</evidence>